<evidence type="ECO:0000259" key="2">
    <source>
        <dbReference type="PROSITE" id="PS50937"/>
    </source>
</evidence>
<keyword evidence="6" id="KW-1185">Reference proteome</keyword>
<dbReference type="Proteomes" id="UP000030905">
    <property type="component" value="Chromosome"/>
</dbReference>
<name>A0A0H3J2E4_CLOPA</name>
<dbReference type="Pfam" id="PF06445">
    <property type="entry name" value="GyrI-like"/>
    <property type="match status" value="1"/>
</dbReference>
<sequence>MFKIGDFSKFTKVSVRMLRYYDEVGLFKPAQIDDFTGYRYYSAKQISDISLIVSLRDMGFNISDIAIFMKEKSNENLEQFLKVKREEITNNIKAEEIRLRKINSIIKNINKERVNMKYNVTLKSLPSYKVISLRDTIPAYDAEGTLWARLNEYLMSKNISCTGIAYATYHDDGYKEGEVDVEVVMVIDKLMNDENGFVFKETEAVGNAASILVPGNYSNIAGAYTFLANWIEENGYNISGNPRQVGIKGPWNERNTEDYLSEIQIPVKK</sequence>
<dbReference type="PANTHER" id="PTHR30204">
    <property type="entry name" value="REDOX-CYCLING DRUG-SENSING TRANSCRIPTIONAL ACTIVATOR SOXR"/>
    <property type="match status" value="1"/>
</dbReference>
<protein>
    <submittedName>
        <fullName evidence="3">MerR family HTH transcriptional regulator</fullName>
    </submittedName>
    <submittedName>
        <fullName evidence="4">Transcriptional regulator, MerR family</fullName>
    </submittedName>
</protein>
<dbReference type="PATRIC" id="fig|1262449.3.peg.3279"/>
<dbReference type="GO" id="GO:0003677">
    <property type="term" value="F:DNA binding"/>
    <property type="evidence" value="ECO:0007669"/>
    <property type="project" value="UniProtKB-KW"/>
</dbReference>
<dbReference type="KEGG" id="cpae:CPAST_c08570"/>
<dbReference type="Pfam" id="PF13411">
    <property type="entry name" value="MerR_1"/>
    <property type="match status" value="1"/>
</dbReference>
<gene>
    <name evidence="3" type="ORF">CLPA_c08570</name>
    <name evidence="4" type="ORF">CP6013_02294</name>
</gene>
<dbReference type="GeneID" id="93073065"/>
<dbReference type="AlphaFoldDB" id="A0A0H3J2E4"/>
<evidence type="ECO:0000313" key="3">
    <source>
        <dbReference type="EMBL" id="AJA50945.1"/>
    </source>
</evidence>
<evidence type="ECO:0000313" key="6">
    <source>
        <dbReference type="Proteomes" id="UP000030905"/>
    </source>
</evidence>
<organism evidence="3 6">
    <name type="scientific">Clostridium pasteurianum DSM 525 = ATCC 6013</name>
    <dbReference type="NCBI Taxonomy" id="1262449"/>
    <lineage>
        <taxon>Bacteria</taxon>
        <taxon>Bacillati</taxon>
        <taxon>Bacillota</taxon>
        <taxon>Clostridia</taxon>
        <taxon>Eubacteriales</taxon>
        <taxon>Clostridiaceae</taxon>
        <taxon>Clostridium</taxon>
    </lineage>
</organism>
<dbReference type="InterPro" id="IPR000551">
    <property type="entry name" value="MerR-type_HTH_dom"/>
</dbReference>
<reference evidence="3 6" key="1">
    <citation type="journal article" date="2015" name="Genome Announc.">
        <title>Complete Genome Sequence of the Nitrogen-Fixing and Solvent-Producing Clostridium pasteurianum DSM 525.</title>
        <authorList>
            <person name="Poehlein A."/>
            <person name="Grosse-Honebrink A."/>
            <person name="Zhang Y."/>
            <person name="Minton N.P."/>
            <person name="Daniel R."/>
        </authorList>
    </citation>
    <scope>NUCLEOTIDE SEQUENCE [LARGE SCALE GENOMIC DNA]</scope>
    <source>
        <strain evidence="3">DSM 525</strain>
        <strain evidence="6">DSM 525 / ATCC 6013</strain>
    </source>
</reference>
<dbReference type="InterPro" id="IPR009061">
    <property type="entry name" value="DNA-bd_dom_put_sf"/>
</dbReference>
<dbReference type="EMBL" id="JPGY02000001">
    <property type="protein sequence ID" value="KRU13046.1"/>
    <property type="molecule type" value="Genomic_DNA"/>
</dbReference>
<feature type="domain" description="HTH merR-type" evidence="2">
    <location>
        <begin position="1"/>
        <end position="71"/>
    </location>
</feature>
<evidence type="ECO:0000313" key="5">
    <source>
        <dbReference type="Proteomes" id="UP000028042"/>
    </source>
</evidence>
<evidence type="ECO:0000313" key="4">
    <source>
        <dbReference type="EMBL" id="KRU13046.1"/>
    </source>
</evidence>
<dbReference type="InterPro" id="IPR011256">
    <property type="entry name" value="Reg_factor_effector_dom_sf"/>
</dbReference>
<dbReference type="InterPro" id="IPR047057">
    <property type="entry name" value="MerR_fam"/>
</dbReference>
<dbReference type="InterPro" id="IPR029442">
    <property type="entry name" value="GyrI-like"/>
</dbReference>
<dbReference type="SUPFAM" id="SSF46955">
    <property type="entry name" value="Putative DNA-binding domain"/>
    <property type="match status" value="1"/>
</dbReference>
<dbReference type="SUPFAM" id="SSF55136">
    <property type="entry name" value="Probable bacterial effector-binding domain"/>
    <property type="match status" value="1"/>
</dbReference>
<dbReference type="SMART" id="SM00422">
    <property type="entry name" value="HTH_MERR"/>
    <property type="match status" value="1"/>
</dbReference>
<accession>A0A0H3J2E4</accession>
<dbReference type="Gene3D" id="1.10.1660.10">
    <property type="match status" value="1"/>
</dbReference>
<dbReference type="KEGG" id="cpat:CLPA_c08570"/>
<dbReference type="eggNOG" id="COG0789">
    <property type="taxonomic scope" value="Bacteria"/>
</dbReference>
<dbReference type="Gene3D" id="3.20.80.10">
    <property type="entry name" value="Regulatory factor, effector binding domain"/>
    <property type="match status" value="1"/>
</dbReference>
<dbReference type="EMBL" id="CP009268">
    <property type="protein sequence ID" value="AJA50945.1"/>
    <property type="molecule type" value="Genomic_DNA"/>
</dbReference>
<dbReference type="PROSITE" id="PS50937">
    <property type="entry name" value="HTH_MERR_2"/>
    <property type="match status" value="1"/>
</dbReference>
<dbReference type="Proteomes" id="UP000028042">
    <property type="component" value="Unassembled WGS sequence"/>
</dbReference>
<reference evidence="4" key="2">
    <citation type="submission" date="2015-10" db="EMBL/GenBank/DDBJ databases">
        <title>Improved Draft Genome Sequence of Clostridium pasteurianum Strain ATCC 6013 (DSM 525) Using a Hybrid Next-Generation Sequencing Approach.</title>
        <authorList>
            <person name="Pyne M.E."/>
            <person name="Utturkar S.M."/>
            <person name="Brown S.D."/>
            <person name="Moo-Young M."/>
            <person name="Chung D.A."/>
            <person name="Chou P.C."/>
        </authorList>
    </citation>
    <scope>NUCLEOTIDE SEQUENCE</scope>
    <source>
        <strain evidence="4">ATCC 6013</strain>
    </source>
</reference>
<dbReference type="SMART" id="SM00871">
    <property type="entry name" value="AraC_E_bind"/>
    <property type="match status" value="1"/>
</dbReference>
<evidence type="ECO:0000256" key="1">
    <source>
        <dbReference type="ARBA" id="ARBA00023125"/>
    </source>
</evidence>
<dbReference type="RefSeq" id="WP_003447026.1">
    <property type="nucleotide sequence ID" value="NZ_ANZB01000013.1"/>
</dbReference>
<dbReference type="GO" id="GO:0003700">
    <property type="term" value="F:DNA-binding transcription factor activity"/>
    <property type="evidence" value="ECO:0007669"/>
    <property type="project" value="InterPro"/>
</dbReference>
<dbReference type="InterPro" id="IPR010499">
    <property type="entry name" value="AraC_E-bd"/>
</dbReference>
<dbReference type="PANTHER" id="PTHR30204:SF97">
    <property type="entry name" value="MERR FAMILY REGULATORY PROTEIN"/>
    <property type="match status" value="1"/>
</dbReference>
<keyword evidence="1" id="KW-0238">DNA-binding</keyword>
<dbReference type="CDD" id="cd01107">
    <property type="entry name" value="HTH_BmrR"/>
    <property type="match status" value="1"/>
</dbReference>
<proteinExistence type="predicted"/>
<reference evidence="4 5" key="3">
    <citation type="journal article" name="Genome Announc.">
        <title>Improved Draft Genome Sequence of Clostridium pasteurianum Strain ATCC 6013 (DSM 525) Using a Hybrid Next-Generation Sequencing Approach.</title>
        <authorList>
            <person name="Pyne M.E."/>
            <person name="Utturkar S."/>
            <person name="Brown S.D."/>
            <person name="Moo-Young M."/>
            <person name="Chung D.A."/>
            <person name="Chou C.P."/>
        </authorList>
    </citation>
    <scope>NUCLEOTIDE SEQUENCE [LARGE SCALE GENOMIC DNA]</scope>
    <source>
        <strain evidence="4 5">ATCC 6013</strain>
    </source>
</reference>